<feature type="compositionally biased region" description="Polar residues" evidence="2">
    <location>
        <begin position="286"/>
        <end position="295"/>
    </location>
</feature>
<feature type="domain" description="C2H2-type" evidence="3">
    <location>
        <begin position="165"/>
        <end position="192"/>
    </location>
</feature>
<keyword evidence="1" id="KW-0479">Metal-binding</keyword>
<accession>A0AAD5WVU8</accession>
<dbReference type="GO" id="GO:0008270">
    <property type="term" value="F:zinc ion binding"/>
    <property type="evidence" value="ECO:0007669"/>
    <property type="project" value="UniProtKB-KW"/>
</dbReference>
<keyword evidence="5" id="KW-1185">Reference proteome</keyword>
<dbReference type="PROSITE" id="PS50157">
    <property type="entry name" value="ZINC_FINGER_C2H2_2"/>
    <property type="match status" value="1"/>
</dbReference>
<feature type="compositionally biased region" description="Acidic residues" evidence="2">
    <location>
        <begin position="414"/>
        <end position="424"/>
    </location>
</feature>
<name>A0AAD5WVU8_9PEZI</name>
<feature type="compositionally biased region" description="Polar residues" evidence="2">
    <location>
        <begin position="320"/>
        <end position="332"/>
    </location>
</feature>
<dbReference type="Proteomes" id="UP001201980">
    <property type="component" value="Unassembled WGS sequence"/>
</dbReference>
<feature type="compositionally biased region" description="Polar residues" evidence="2">
    <location>
        <begin position="1"/>
        <end position="24"/>
    </location>
</feature>
<feature type="compositionally biased region" description="Basic and acidic residues" evidence="2">
    <location>
        <begin position="230"/>
        <end position="241"/>
    </location>
</feature>
<evidence type="ECO:0000259" key="3">
    <source>
        <dbReference type="PROSITE" id="PS50157"/>
    </source>
</evidence>
<dbReference type="InterPro" id="IPR013087">
    <property type="entry name" value="Znf_C2H2_type"/>
</dbReference>
<feature type="compositionally biased region" description="Basic residues" evidence="2">
    <location>
        <begin position="50"/>
        <end position="59"/>
    </location>
</feature>
<feature type="compositionally biased region" description="Polar residues" evidence="2">
    <location>
        <begin position="269"/>
        <end position="279"/>
    </location>
</feature>
<feature type="region of interest" description="Disordered" evidence="2">
    <location>
        <begin position="91"/>
        <end position="116"/>
    </location>
</feature>
<organism evidence="4 5">
    <name type="scientific">Zalerion maritima</name>
    <dbReference type="NCBI Taxonomy" id="339359"/>
    <lineage>
        <taxon>Eukaryota</taxon>
        <taxon>Fungi</taxon>
        <taxon>Dikarya</taxon>
        <taxon>Ascomycota</taxon>
        <taxon>Pezizomycotina</taxon>
        <taxon>Sordariomycetes</taxon>
        <taxon>Lulworthiomycetidae</taxon>
        <taxon>Lulworthiales</taxon>
        <taxon>Lulworthiaceae</taxon>
        <taxon>Zalerion</taxon>
    </lineage>
</organism>
<evidence type="ECO:0000313" key="5">
    <source>
        <dbReference type="Proteomes" id="UP001201980"/>
    </source>
</evidence>
<evidence type="ECO:0000256" key="1">
    <source>
        <dbReference type="PROSITE-ProRule" id="PRU00042"/>
    </source>
</evidence>
<keyword evidence="1" id="KW-0863">Zinc-finger</keyword>
<evidence type="ECO:0000313" key="4">
    <source>
        <dbReference type="EMBL" id="KAJ2906850.1"/>
    </source>
</evidence>
<reference evidence="4" key="1">
    <citation type="submission" date="2022-07" db="EMBL/GenBank/DDBJ databases">
        <title>Draft genome sequence of Zalerion maritima ATCC 34329, a (micro)plastics degrading marine fungus.</title>
        <authorList>
            <person name="Paco A."/>
            <person name="Goncalves M.F.M."/>
            <person name="Rocha-Santos T.A.P."/>
            <person name="Alves A."/>
        </authorList>
    </citation>
    <scope>NUCLEOTIDE SEQUENCE</scope>
    <source>
        <strain evidence="4">ATCC 34329</strain>
    </source>
</reference>
<gene>
    <name evidence="4" type="ORF">MKZ38_010348</name>
</gene>
<proteinExistence type="predicted"/>
<feature type="region of interest" description="Disordered" evidence="2">
    <location>
        <begin position="1"/>
        <end position="63"/>
    </location>
</feature>
<feature type="region of interest" description="Disordered" evidence="2">
    <location>
        <begin position="219"/>
        <end position="335"/>
    </location>
</feature>
<comment type="caution">
    <text evidence="4">The sequence shown here is derived from an EMBL/GenBank/DDBJ whole genome shotgun (WGS) entry which is preliminary data.</text>
</comment>
<dbReference type="AlphaFoldDB" id="A0AAD5WVU8"/>
<keyword evidence="1" id="KW-0862">Zinc</keyword>
<dbReference type="EMBL" id="JAKWBI020000008">
    <property type="protein sequence ID" value="KAJ2906850.1"/>
    <property type="molecule type" value="Genomic_DNA"/>
</dbReference>
<protein>
    <recommendedName>
        <fullName evidence="3">C2H2-type domain-containing protein</fullName>
    </recommendedName>
</protein>
<feature type="region of interest" description="Disordered" evidence="2">
    <location>
        <begin position="410"/>
        <end position="445"/>
    </location>
</feature>
<sequence>MQTRPFTFANRPSHTSTTPCQSSIPGRPSHIHSHSRNNSHSVVTGPAHNASHRVTRRKSMSTAANREAVVAILKADGSLPINTVALRGRAVSKSSRSGSPLDSLPAAQASKSSPEIKADLSVTSAIDDEQLSADEASNAIRTARIRRASDGQPLTKEGRKTRPELRCQQCGKGYKHSSCLTKHLWEHTPQWSYTSKLLISKHQQVQLLEAASVLVAMNNRPDDATTPPESAKDFNNSDRESASPAASGYSDHRGGLSSADTTPPPQSEVFGSTSRSAWNVSKRHSSGSGLTQSLQAAKTATNVAASAPNGSSGFGHFRQVSHNQRPPSSGMNKTGRDDRDLAATLEMLSCSVGSNPSRSVEVPSDAPPVPPLPAQFLGQVGLGTSFMTMGSFPTQPESFARGEHPVEDIKMEESSESIVDDDDFDLRSRARSDEDDDGIFGRMEE</sequence>
<dbReference type="PROSITE" id="PS00028">
    <property type="entry name" value="ZINC_FINGER_C2H2_1"/>
    <property type="match status" value="1"/>
</dbReference>
<feature type="compositionally biased region" description="Low complexity" evidence="2">
    <location>
        <begin position="296"/>
        <end position="307"/>
    </location>
</feature>
<evidence type="ECO:0000256" key="2">
    <source>
        <dbReference type="SAM" id="MobiDB-lite"/>
    </source>
</evidence>